<name>A0AAW6TZY9_9BACT</name>
<protein>
    <recommendedName>
        <fullName evidence="3">GAF domain-containing protein</fullName>
    </recommendedName>
</protein>
<sequence>MDMYDAMFSAGYILCERVARQVFDVLAENGPLLAIMDRSGNCWAGAPEAFDRHHPGDTVLESLWAKVDDGFEPAVAPIDNGTVVTAQLATEHTNCGYLVLVLLHDTPWTEGQMNLAEALFGQIGLVARLIETATLLSDTQVKCYSAYGTEEAPAN</sequence>
<comment type="caution">
    <text evidence="1">The sequence shown here is derived from an EMBL/GenBank/DDBJ whole genome shotgun (WGS) entry which is preliminary data.</text>
</comment>
<keyword evidence="2" id="KW-1185">Reference proteome</keyword>
<dbReference type="AlphaFoldDB" id="A0AAW6TZY9"/>
<gene>
    <name evidence="1" type="ORF">QJ522_19210</name>
</gene>
<proteinExistence type="predicted"/>
<accession>A0AAW6TZY9</accession>
<organism evidence="1 2">
    <name type="scientific">Anaerobaca lacustris</name>
    <dbReference type="NCBI Taxonomy" id="3044600"/>
    <lineage>
        <taxon>Bacteria</taxon>
        <taxon>Pseudomonadati</taxon>
        <taxon>Planctomycetota</taxon>
        <taxon>Phycisphaerae</taxon>
        <taxon>Sedimentisphaerales</taxon>
        <taxon>Anaerobacaceae</taxon>
        <taxon>Anaerobaca</taxon>
    </lineage>
</organism>
<dbReference type="EMBL" id="JASCXX010000030">
    <property type="protein sequence ID" value="MDI6451200.1"/>
    <property type="molecule type" value="Genomic_DNA"/>
</dbReference>
<evidence type="ECO:0000313" key="2">
    <source>
        <dbReference type="Proteomes" id="UP001431776"/>
    </source>
</evidence>
<dbReference type="Proteomes" id="UP001431776">
    <property type="component" value="Unassembled WGS sequence"/>
</dbReference>
<reference evidence="1" key="1">
    <citation type="submission" date="2023-05" db="EMBL/GenBank/DDBJ databases">
        <title>Anaerotaeda fermentans gen. nov., sp. nov., a novel anaerobic planctomycete of the new family within the order Sedimentisphaerales isolated from Taman Peninsula, Russia.</title>
        <authorList>
            <person name="Khomyakova M.A."/>
            <person name="Merkel A.Y."/>
            <person name="Slobodkin A.I."/>
        </authorList>
    </citation>
    <scope>NUCLEOTIDE SEQUENCE</scope>
    <source>
        <strain evidence="1">M17dextr</strain>
    </source>
</reference>
<dbReference type="RefSeq" id="WP_349246608.1">
    <property type="nucleotide sequence ID" value="NZ_JASCXX010000030.1"/>
</dbReference>
<evidence type="ECO:0008006" key="3">
    <source>
        <dbReference type="Google" id="ProtNLM"/>
    </source>
</evidence>
<evidence type="ECO:0000313" key="1">
    <source>
        <dbReference type="EMBL" id="MDI6451200.1"/>
    </source>
</evidence>